<feature type="signal peptide" evidence="1">
    <location>
        <begin position="1"/>
        <end position="21"/>
    </location>
</feature>
<dbReference type="EMBL" id="JAUEDK010000022">
    <property type="protein sequence ID" value="MDN0075815.1"/>
    <property type="molecule type" value="Genomic_DNA"/>
</dbReference>
<evidence type="ECO:0000256" key="1">
    <source>
        <dbReference type="SAM" id="SignalP"/>
    </source>
</evidence>
<feature type="domain" description="Lipid/polyisoprenoid-binding YceI-like" evidence="2">
    <location>
        <begin position="25"/>
        <end position="189"/>
    </location>
</feature>
<comment type="caution">
    <text evidence="3">The sequence shown here is derived from an EMBL/GenBank/DDBJ whole genome shotgun (WGS) entry which is preliminary data.</text>
</comment>
<dbReference type="RefSeq" id="WP_289830457.1">
    <property type="nucleotide sequence ID" value="NZ_JAUEDK010000022.1"/>
</dbReference>
<dbReference type="SMART" id="SM00867">
    <property type="entry name" value="YceI"/>
    <property type="match status" value="1"/>
</dbReference>
<reference evidence="3" key="1">
    <citation type="submission" date="2023-06" db="EMBL/GenBank/DDBJ databases">
        <authorList>
            <person name="Zhang S."/>
        </authorList>
    </citation>
    <scope>NUCLEOTIDE SEQUENCE</scope>
    <source>
        <strain evidence="3">SG2303</strain>
    </source>
</reference>
<name>A0ABT7XPZ9_9NEIS</name>
<dbReference type="Pfam" id="PF04264">
    <property type="entry name" value="YceI"/>
    <property type="match status" value="1"/>
</dbReference>
<dbReference type="Proteomes" id="UP001168540">
    <property type="component" value="Unassembled WGS sequence"/>
</dbReference>
<protein>
    <submittedName>
        <fullName evidence="3">YceI family protein</fullName>
    </submittedName>
</protein>
<evidence type="ECO:0000313" key="4">
    <source>
        <dbReference type="Proteomes" id="UP001168540"/>
    </source>
</evidence>
<dbReference type="Gene3D" id="2.40.128.110">
    <property type="entry name" value="Lipid/polyisoprenoid-binding, YceI-like"/>
    <property type="match status" value="1"/>
</dbReference>
<proteinExistence type="predicted"/>
<sequence length="192" mass="20282">MQLRKTLLATVLAGLTASAFAAPVTYSVDPTHTHAGYEVSHLGFSIQSGVFTQTSGTVVLDNAAKKGSVDISIDANSLNSYLPARDKHLKSADFFNVAKYPTITFKSNDLVFSGDKLTEVKGNLTLLGVTKPVTLKITNFRGGKHPMAGGKQAYGANAEATIKRSDFGMGMMVPAISDDVKLDITIEAIAAS</sequence>
<feature type="chain" id="PRO_5045683724" evidence="1">
    <location>
        <begin position="22"/>
        <end position="192"/>
    </location>
</feature>
<organism evidence="3 4">
    <name type="scientific">Crenobacter oryzisoli</name>
    <dbReference type="NCBI Taxonomy" id="3056844"/>
    <lineage>
        <taxon>Bacteria</taxon>
        <taxon>Pseudomonadati</taxon>
        <taxon>Pseudomonadota</taxon>
        <taxon>Betaproteobacteria</taxon>
        <taxon>Neisseriales</taxon>
        <taxon>Neisseriaceae</taxon>
        <taxon>Crenobacter</taxon>
    </lineage>
</organism>
<gene>
    <name evidence="3" type="ORF">QU481_13055</name>
</gene>
<dbReference type="InterPro" id="IPR036761">
    <property type="entry name" value="TTHA0802/YceI-like_sf"/>
</dbReference>
<keyword evidence="1" id="KW-0732">Signal</keyword>
<dbReference type="SUPFAM" id="SSF101874">
    <property type="entry name" value="YceI-like"/>
    <property type="match status" value="1"/>
</dbReference>
<evidence type="ECO:0000313" key="3">
    <source>
        <dbReference type="EMBL" id="MDN0075815.1"/>
    </source>
</evidence>
<evidence type="ECO:0000259" key="2">
    <source>
        <dbReference type="SMART" id="SM00867"/>
    </source>
</evidence>
<accession>A0ABT7XPZ9</accession>
<dbReference type="PANTHER" id="PTHR34406:SF1">
    <property type="entry name" value="PROTEIN YCEI"/>
    <property type="match status" value="1"/>
</dbReference>
<dbReference type="PANTHER" id="PTHR34406">
    <property type="entry name" value="PROTEIN YCEI"/>
    <property type="match status" value="1"/>
</dbReference>
<dbReference type="InterPro" id="IPR007372">
    <property type="entry name" value="Lipid/polyisoprenoid-bd_YceI"/>
</dbReference>
<keyword evidence="4" id="KW-1185">Reference proteome</keyword>